<evidence type="ECO:0000313" key="1">
    <source>
        <dbReference type="EMBL" id="KAF6339820.1"/>
    </source>
</evidence>
<gene>
    <name evidence="1" type="ORF">mRhiFer1_008083</name>
</gene>
<protein>
    <submittedName>
        <fullName evidence="1">Uncharacterized protein</fullName>
    </submittedName>
</protein>
<dbReference type="AlphaFoldDB" id="A0A7J7WRK1"/>
<name>A0A7J7WRK1_RHIFE</name>
<comment type="caution">
    <text evidence="1">The sequence shown here is derived from an EMBL/GenBank/DDBJ whole genome shotgun (WGS) entry which is preliminary data.</text>
</comment>
<evidence type="ECO:0000313" key="2">
    <source>
        <dbReference type="Proteomes" id="UP000585614"/>
    </source>
</evidence>
<sequence length="147" mass="16534">MGALDSIPKEAGEQEPGSTWLLDALRFRTPAWTSRRLRGARGAVRSAEWGRPRTRAVPGRDLHREFHISNGQVRRNAGGCSWQNSSDRVVFVQSHNNQLRWPRWASHPAHPAGGPLRGPPSFSRLELGDVRILGRALQLRINWVCSM</sequence>
<accession>A0A7J7WRK1</accession>
<proteinExistence type="predicted"/>
<reference evidence="1 2" key="1">
    <citation type="journal article" date="2020" name="Nature">
        <title>Six reference-quality genomes reveal evolution of bat adaptations.</title>
        <authorList>
            <person name="Jebb D."/>
            <person name="Huang Z."/>
            <person name="Pippel M."/>
            <person name="Hughes G.M."/>
            <person name="Lavrichenko K."/>
            <person name="Devanna P."/>
            <person name="Winkler S."/>
            <person name="Jermiin L.S."/>
            <person name="Skirmuntt E.C."/>
            <person name="Katzourakis A."/>
            <person name="Burkitt-Gray L."/>
            <person name="Ray D.A."/>
            <person name="Sullivan K.A.M."/>
            <person name="Roscito J.G."/>
            <person name="Kirilenko B.M."/>
            <person name="Davalos L.M."/>
            <person name="Corthals A.P."/>
            <person name="Power M.L."/>
            <person name="Jones G."/>
            <person name="Ransome R.D."/>
            <person name="Dechmann D.K.N."/>
            <person name="Locatelli A.G."/>
            <person name="Puechmaille S.J."/>
            <person name="Fedrigo O."/>
            <person name="Jarvis E.D."/>
            <person name="Hiller M."/>
            <person name="Vernes S.C."/>
            <person name="Myers E.W."/>
            <person name="Teeling E.C."/>
        </authorList>
    </citation>
    <scope>NUCLEOTIDE SEQUENCE [LARGE SCALE GENOMIC DNA]</scope>
    <source>
        <strain evidence="1">MRhiFer1</strain>
        <tissue evidence="1">Lung</tissue>
    </source>
</reference>
<dbReference type="EMBL" id="JACAGC010000010">
    <property type="protein sequence ID" value="KAF6339820.1"/>
    <property type="molecule type" value="Genomic_DNA"/>
</dbReference>
<organism evidence="1 2">
    <name type="scientific">Rhinolophus ferrumequinum</name>
    <name type="common">Greater horseshoe bat</name>
    <dbReference type="NCBI Taxonomy" id="59479"/>
    <lineage>
        <taxon>Eukaryota</taxon>
        <taxon>Metazoa</taxon>
        <taxon>Chordata</taxon>
        <taxon>Craniata</taxon>
        <taxon>Vertebrata</taxon>
        <taxon>Euteleostomi</taxon>
        <taxon>Mammalia</taxon>
        <taxon>Eutheria</taxon>
        <taxon>Laurasiatheria</taxon>
        <taxon>Chiroptera</taxon>
        <taxon>Yinpterochiroptera</taxon>
        <taxon>Rhinolophoidea</taxon>
        <taxon>Rhinolophidae</taxon>
        <taxon>Rhinolophinae</taxon>
        <taxon>Rhinolophus</taxon>
    </lineage>
</organism>
<dbReference type="Proteomes" id="UP000585614">
    <property type="component" value="Unassembled WGS sequence"/>
</dbReference>